<comment type="caution">
    <text evidence="3">The sequence shown here is derived from an EMBL/GenBank/DDBJ whole genome shotgun (WGS) entry which is preliminary data.</text>
</comment>
<name>A0AAD5N7I0_PARTN</name>
<feature type="region of interest" description="Disordered" evidence="1">
    <location>
        <begin position="80"/>
        <end position="181"/>
    </location>
</feature>
<gene>
    <name evidence="3" type="ORF">KIN20_021897</name>
</gene>
<dbReference type="AlphaFoldDB" id="A0AAD5N7I0"/>
<protein>
    <submittedName>
        <fullName evidence="3">Uncharacterized protein</fullName>
    </submittedName>
</protein>
<keyword evidence="2" id="KW-0812">Transmembrane</keyword>
<dbReference type="EMBL" id="JAHQIW010004424">
    <property type="protein sequence ID" value="KAJ1362371.1"/>
    <property type="molecule type" value="Genomic_DNA"/>
</dbReference>
<reference evidence="3" key="1">
    <citation type="submission" date="2021-06" db="EMBL/GenBank/DDBJ databases">
        <title>Parelaphostrongylus tenuis whole genome reference sequence.</title>
        <authorList>
            <person name="Garwood T.J."/>
            <person name="Larsen P.A."/>
            <person name="Fountain-Jones N.M."/>
            <person name="Garbe J.R."/>
            <person name="Macchietto M.G."/>
            <person name="Kania S.A."/>
            <person name="Gerhold R.W."/>
            <person name="Richards J.E."/>
            <person name="Wolf T.M."/>
        </authorList>
    </citation>
    <scope>NUCLEOTIDE SEQUENCE</scope>
    <source>
        <strain evidence="3">MNPRO001-30</strain>
        <tissue evidence="3">Meninges</tissue>
    </source>
</reference>
<feature type="compositionally biased region" description="Basic and acidic residues" evidence="1">
    <location>
        <begin position="151"/>
        <end position="166"/>
    </location>
</feature>
<organism evidence="3 4">
    <name type="scientific">Parelaphostrongylus tenuis</name>
    <name type="common">Meningeal worm</name>
    <dbReference type="NCBI Taxonomy" id="148309"/>
    <lineage>
        <taxon>Eukaryota</taxon>
        <taxon>Metazoa</taxon>
        <taxon>Ecdysozoa</taxon>
        <taxon>Nematoda</taxon>
        <taxon>Chromadorea</taxon>
        <taxon>Rhabditida</taxon>
        <taxon>Rhabditina</taxon>
        <taxon>Rhabditomorpha</taxon>
        <taxon>Strongyloidea</taxon>
        <taxon>Metastrongylidae</taxon>
        <taxon>Parelaphostrongylus</taxon>
    </lineage>
</organism>
<feature type="compositionally biased region" description="Basic and acidic residues" evidence="1">
    <location>
        <begin position="94"/>
        <end position="119"/>
    </location>
</feature>
<feature type="region of interest" description="Disordered" evidence="1">
    <location>
        <begin position="43"/>
        <end position="62"/>
    </location>
</feature>
<dbReference type="Proteomes" id="UP001196413">
    <property type="component" value="Unassembled WGS sequence"/>
</dbReference>
<keyword evidence="4" id="KW-1185">Reference proteome</keyword>
<proteinExistence type="predicted"/>
<accession>A0AAD5N7I0</accession>
<feature type="transmembrane region" description="Helical" evidence="2">
    <location>
        <begin position="20"/>
        <end position="40"/>
    </location>
</feature>
<evidence type="ECO:0000313" key="3">
    <source>
        <dbReference type="EMBL" id="KAJ1362371.1"/>
    </source>
</evidence>
<keyword evidence="2" id="KW-1133">Transmembrane helix</keyword>
<evidence type="ECO:0000256" key="2">
    <source>
        <dbReference type="SAM" id="Phobius"/>
    </source>
</evidence>
<evidence type="ECO:0000256" key="1">
    <source>
        <dbReference type="SAM" id="MobiDB-lite"/>
    </source>
</evidence>
<evidence type="ECO:0000313" key="4">
    <source>
        <dbReference type="Proteomes" id="UP001196413"/>
    </source>
</evidence>
<sequence length="181" mass="21037">MLKVDSSLESGLVNHPNSSHYAVVALDWMAFYFALLNVSAKREDRSTSSSSHRQRRRRHSIASVESPILDYRLLPRPQVVGNQAYHAEPQAETSSRHNEHRSTSYSRLYDETSRREMNFKRSPKRNPKEIRYKKMKKSSSTHFSSPRRPGYKAENRMEKEFGKLKVESSPTSKGDYSETIR</sequence>
<keyword evidence="2" id="KW-0472">Membrane</keyword>